<evidence type="ECO:0000256" key="6">
    <source>
        <dbReference type="ARBA" id="ARBA00022902"/>
    </source>
</evidence>
<dbReference type="SMART" id="SM00630">
    <property type="entry name" value="Sema"/>
    <property type="match status" value="1"/>
</dbReference>
<protein>
    <recommendedName>
        <fullName evidence="11">Semaphorin-1A</fullName>
    </recommendedName>
    <alternativeName>
        <fullName evidence="12">Semaphorin-I</fullName>
    </alternativeName>
</protein>
<dbReference type="Gene3D" id="3.30.1680.10">
    <property type="entry name" value="ligand-binding face of the semaphorins, domain 2"/>
    <property type="match status" value="1"/>
</dbReference>
<feature type="compositionally biased region" description="Polar residues" evidence="14">
    <location>
        <begin position="845"/>
        <end position="856"/>
    </location>
</feature>
<dbReference type="SUPFAM" id="SSF101912">
    <property type="entry name" value="Sema domain"/>
    <property type="match status" value="1"/>
</dbReference>
<evidence type="ECO:0000256" key="1">
    <source>
        <dbReference type="ARBA" id="ARBA00004370"/>
    </source>
</evidence>
<dbReference type="Gene3D" id="2.130.10.10">
    <property type="entry name" value="YVTN repeat-like/Quinoprotein amine dehydrogenase"/>
    <property type="match status" value="1"/>
</dbReference>
<feature type="region of interest" description="Disordered" evidence="14">
    <location>
        <begin position="560"/>
        <end position="583"/>
    </location>
</feature>
<reference evidence="17" key="1">
    <citation type="submission" date="2021-11" db="EMBL/GenBank/DDBJ databases">
        <authorList>
            <person name="Schell T."/>
        </authorList>
    </citation>
    <scope>NUCLEOTIDE SEQUENCE</scope>
    <source>
        <strain evidence="17">M5</strain>
    </source>
</reference>
<dbReference type="SUPFAM" id="SSF103575">
    <property type="entry name" value="Plexin repeat"/>
    <property type="match status" value="1"/>
</dbReference>
<organism evidence="17 18">
    <name type="scientific">Daphnia galeata</name>
    <dbReference type="NCBI Taxonomy" id="27404"/>
    <lineage>
        <taxon>Eukaryota</taxon>
        <taxon>Metazoa</taxon>
        <taxon>Ecdysozoa</taxon>
        <taxon>Arthropoda</taxon>
        <taxon>Crustacea</taxon>
        <taxon>Branchiopoda</taxon>
        <taxon>Diplostraca</taxon>
        <taxon>Cladocera</taxon>
        <taxon>Anomopoda</taxon>
        <taxon>Daphniidae</taxon>
        <taxon>Daphnia</taxon>
    </lineage>
</organism>
<dbReference type="GO" id="GO:0007411">
    <property type="term" value="P:axon guidance"/>
    <property type="evidence" value="ECO:0007669"/>
    <property type="project" value="TreeGrafter"/>
</dbReference>
<evidence type="ECO:0000256" key="5">
    <source>
        <dbReference type="ARBA" id="ARBA00022782"/>
    </source>
</evidence>
<dbReference type="AlphaFoldDB" id="A0A8J2RG45"/>
<dbReference type="InterPro" id="IPR002165">
    <property type="entry name" value="Plexin_repeat"/>
</dbReference>
<keyword evidence="18" id="KW-1185">Reference proteome</keyword>
<evidence type="ECO:0000259" key="16">
    <source>
        <dbReference type="PROSITE" id="PS51004"/>
    </source>
</evidence>
<feature type="domain" description="Sema" evidence="16">
    <location>
        <begin position="32"/>
        <end position="505"/>
    </location>
</feature>
<gene>
    <name evidence="17" type="ORF">DGAL_LOCUS3909</name>
</gene>
<dbReference type="FunFam" id="3.30.1680.10:FF:000016">
    <property type="entry name" value="Putative Semaphorin-6B"/>
    <property type="match status" value="1"/>
</dbReference>
<dbReference type="GO" id="GO:0045499">
    <property type="term" value="F:chemorepellent activity"/>
    <property type="evidence" value="ECO:0007669"/>
    <property type="project" value="TreeGrafter"/>
</dbReference>
<dbReference type="Pfam" id="PF01403">
    <property type="entry name" value="Sema"/>
    <property type="match status" value="1"/>
</dbReference>
<evidence type="ECO:0000256" key="9">
    <source>
        <dbReference type="ARBA" id="ARBA00023157"/>
    </source>
</evidence>
<feature type="compositionally biased region" description="Polar residues" evidence="14">
    <location>
        <begin position="875"/>
        <end position="892"/>
    </location>
</feature>
<evidence type="ECO:0000256" key="11">
    <source>
        <dbReference type="ARBA" id="ARBA00074143"/>
    </source>
</evidence>
<dbReference type="InterPro" id="IPR015943">
    <property type="entry name" value="WD40/YVTN_repeat-like_dom_sf"/>
</dbReference>
<keyword evidence="9" id="KW-1015">Disulfide bond</keyword>
<evidence type="ECO:0000313" key="17">
    <source>
        <dbReference type="EMBL" id="CAH0101573.1"/>
    </source>
</evidence>
<dbReference type="InterPro" id="IPR016201">
    <property type="entry name" value="PSI"/>
</dbReference>
<evidence type="ECO:0000256" key="15">
    <source>
        <dbReference type="SAM" id="Phobius"/>
    </source>
</evidence>
<keyword evidence="4 15" id="KW-0812">Transmembrane</keyword>
<dbReference type="InterPro" id="IPR001627">
    <property type="entry name" value="Semap_dom"/>
</dbReference>
<evidence type="ECO:0000256" key="14">
    <source>
        <dbReference type="SAM" id="MobiDB-lite"/>
    </source>
</evidence>
<feature type="transmembrane region" description="Helical" evidence="15">
    <location>
        <begin position="680"/>
        <end position="701"/>
    </location>
</feature>
<keyword evidence="7 15" id="KW-1133">Transmembrane helix</keyword>
<evidence type="ECO:0000313" key="18">
    <source>
        <dbReference type="Proteomes" id="UP000789390"/>
    </source>
</evidence>
<keyword evidence="5" id="KW-0221">Differentiation</keyword>
<feature type="compositionally biased region" description="Low complexity" evidence="14">
    <location>
        <begin position="604"/>
        <end position="615"/>
    </location>
</feature>
<dbReference type="FunFam" id="2.130.10.10:FF:000346">
    <property type="entry name" value="Sema-1a, isoform D"/>
    <property type="match status" value="1"/>
</dbReference>
<dbReference type="CDD" id="cd11237">
    <property type="entry name" value="Sema_1A"/>
    <property type="match status" value="1"/>
</dbReference>
<evidence type="ECO:0000256" key="10">
    <source>
        <dbReference type="ARBA" id="ARBA00023180"/>
    </source>
</evidence>
<dbReference type="Pfam" id="PF01437">
    <property type="entry name" value="PSI"/>
    <property type="match status" value="1"/>
</dbReference>
<evidence type="ECO:0000256" key="3">
    <source>
        <dbReference type="ARBA" id="ARBA00022473"/>
    </source>
</evidence>
<keyword evidence="6" id="KW-0524">Neurogenesis</keyword>
<evidence type="ECO:0000256" key="4">
    <source>
        <dbReference type="ARBA" id="ARBA00022692"/>
    </source>
</evidence>
<evidence type="ECO:0000256" key="7">
    <source>
        <dbReference type="ARBA" id="ARBA00022989"/>
    </source>
</evidence>
<comment type="caution">
    <text evidence="17">The sequence shown here is derived from an EMBL/GenBank/DDBJ whole genome shotgun (WGS) entry which is preliminary data.</text>
</comment>
<dbReference type="InterPro" id="IPR027231">
    <property type="entry name" value="Semaphorin"/>
</dbReference>
<comment type="subcellular location">
    <subcellularLocation>
        <location evidence="1">Membrane</location>
    </subcellularLocation>
</comment>
<evidence type="ECO:0000256" key="13">
    <source>
        <dbReference type="PROSITE-ProRule" id="PRU00352"/>
    </source>
</evidence>
<sequence>MNGHHHHHHLAGGFCNAPGFLQLFIFIIDQKKKQVKSRRTRSDEAVRFQGNTTSKDHFRLLQSDGEFVLVGARERKGMLKRNAVYNLSMPAMVENKKVEWFALEDHVKMCQLKGRSEEECQNYIRVLAMKSPGRLLLCGTHAYKPMCREYSYKEGEYVLEKQVNGQGVSPYDPSHNSTAVLVDGELFVGTVADFSGMDPLIYREPLRTEQYDATNLNAPNFVSSFAHGDYVYFTFRETAVEYMNCGKTVYSRIARVCKSDRGGPHKFRYRWTSFLKSRLNCSVSGDYPFYFNEIQSTAGPYESRHEGKRVDIIYATFTTPSNALSGSAVCAFRLHDVEKVFDGAFKEQAALNYNWLPVPAHKVPEPRPGQCVNDSQTLPDVTLNFIKSHSLMDESVPSMLNEPLIIRTGFHHRFTKIEVDPQVKTPEGKYYDVLFIGTDNGKVIKAVRTDAGQPVVIEEIQVFPVSVPVTNMMIHRGKMGGGADGSSEEPRLVVSSQSEIASLKLQRCYSDKVSTCSDCVKLRDPYCAWDKRKQKCVAVGSWTLGSNLFQNVATGFHESCPDSTHGKSMVKSPPSRDNNAGYVASSSGVAEASLFNADFPASPPSSTGPSRGGKSFATHSHVAPDLTDSDKDDGAGGDMDAGMDGSLDLDDMDEVGSVRNDNGPRISPDESQPKYTVETLAIAVAAGSLAALFLGFVLGYCCGRKCRKNEEDNMPYPDTEYEYFEQRQNCHMRRLQEDPKLLPQEEATYAEPILMPTVNKTMTLTPSNIVQHQQQQQMNGNHCGGGYSTTSPKATLRKVINNHSSALTSSNNANNQVGALFESSPSPCPSNGLYAPYSDHGNNYATATNTTMSNNPARDPYSSFRSRDAYGAGSMRSQQQQPQHSAYNGQQQLAPLGGCGGVGGLQPLDGPAALYGGTLRSSNKAGNLGDNYGTARSVKKCNTDVQQKQKIVQLLLSYALYKINIHCEKQN</sequence>
<dbReference type="InterPro" id="IPR036352">
    <property type="entry name" value="Semap_dom_sf"/>
</dbReference>
<dbReference type="EMBL" id="CAKKLH010000061">
    <property type="protein sequence ID" value="CAH0101573.1"/>
    <property type="molecule type" value="Genomic_DNA"/>
</dbReference>
<dbReference type="SMART" id="SM00423">
    <property type="entry name" value="PSI"/>
    <property type="match status" value="1"/>
</dbReference>
<dbReference type="GO" id="GO:0005886">
    <property type="term" value="C:plasma membrane"/>
    <property type="evidence" value="ECO:0007669"/>
    <property type="project" value="TreeGrafter"/>
</dbReference>
<comment type="caution">
    <text evidence="13">Lacks conserved residue(s) required for the propagation of feature annotation.</text>
</comment>
<keyword evidence="3" id="KW-0217">Developmental protein</keyword>
<accession>A0A8J2RG45</accession>
<dbReference type="GO" id="GO:0030335">
    <property type="term" value="P:positive regulation of cell migration"/>
    <property type="evidence" value="ECO:0007669"/>
    <property type="project" value="TreeGrafter"/>
</dbReference>
<feature type="region of interest" description="Disordered" evidence="14">
    <location>
        <begin position="600"/>
        <end position="671"/>
    </location>
</feature>
<name>A0A8J2RG45_9CRUS</name>
<dbReference type="PROSITE" id="PS51004">
    <property type="entry name" value="SEMA"/>
    <property type="match status" value="1"/>
</dbReference>
<evidence type="ECO:0000256" key="2">
    <source>
        <dbReference type="ARBA" id="ARBA00009492"/>
    </source>
</evidence>
<feature type="region of interest" description="Disordered" evidence="14">
    <location>
        <begin position="845"/>
        <end position="892"/>
    </location>
</feature>
<dbReference type="GO" id="GO:0071526">
    <property type="term" value="P:semaphorin-plexin signaling pathway"/>
    <property type="evidence" value="ECO:0007669"/>
    <property type="project" value="TreeGrafter"/>
</dbReference>
<dbReference type="GO" id="GO:0030215">
    <property type="term" value="F:semaphorin receptor binding"/>
    <property type="evidence" value="ECO:0007669"/>
    <property type="project" value="InterPro"/>
</dbReference>
<dbReference type="PANTHER" id="PTHR11036:SF127">
    <property type="entry name" value="SEMAPHORIN-1A"/>
    <property type="match status" value="1"/>
</dbReference>
<comment type="similarity">
    <text evidence="2">Belongs to the semaphorin family.</text>
</comment>
<keyword evidence="8 15" id="KW-0472">Membrane</keyword>
<dbReference type="PANTHER" id="PTHR11036">
    <property type="entry name" value="SEMAPHORIN"/>
    <property type="match status" value="1"/>
</dbReference>
<evidence type="ECO:0000256" key="8">
    <source>
        <dbReference type="ARBA" id="ARBA00023136"/>
    </source>
</evidence>
<keyword evidence="10" id="KW-0325">Glycoprotein</keyword>
<proteinExistence type="inferred from homology"/>
<dbReference type="Proteomes" id="UP000789390">
    <property type="component" value="Unassembled WGS sequence"/>
</dbReference>
<evidence type="ECO:0000256" key="12">
    <source>
        <dbReference type="ARBA" id="ARBA00083066"/>
    </source>
</evidence>
<dbReference type="InterPro" id="IPR042068">
    <property type="entry name" value="SEM1A_sema_dom"/>
</dbReference>
<dbReference type="OrthoDB" id="9988752at2759"/>